<protein>
    <submittedName>
        <fullName evidence="4">tRNA/rRNA methyltransferase (SpoU)</fullName>
    </submittedName>
</protein>
<name>C6WI12_ACTMD</name>
<dbReference type="InterPro" id="IPR051259">
    <property type="entry name" value="rRNA_Methyltransferase"/>
</dbReference>
<feature type="domain" description="tRNA/rRNA methyltransferase SpoU type" evidence="3">
    <location>
        <begin position="140"/>
        <end position="280"/>
    </location>
</feature>
<evidence type="ECO:0000259" key="3">
    <source>
        <dbReference type="Pfam" id="PF00588"/>
    </source>
</evidence>
<dbReference type="SUPFAM" id="SSF75217">
    <property type="entry name" value="alpha/beta knot"/>
    <property type="match status" value="1"/>
</dbReference>
<dbReference type="SUPFAM" id="SSF55315">
    <property type="entry name" value="L30e-like"/>
    <property type="match status" value="1"/>
</dbReference>
<evidence type="ECO:0000256" key="1">
    <source>
        <dbReference type="ARBA" id="ARBA00022603"/>
    </source>
</evidence>
<dbReference type="Pfam" id="PF00588">
    <property type="entry name" value="SpoU_methylase"/>
    <property type="match status" value="1"/>
</dbReference>
<dbReference type="PANTHER" id="PTHR43191">
    <property type="entry name" value="RRNA METHYLTRANSFERASE 3"/>
    <property type="match status" value="1"/>
</dbReference>
<evidence type="ECO:0000256" key="2">
    <source>
        <dbReference type="ARBA" id="ARBA00022679"/>
    </source>
</evidence>
<dbReference type="STRING" id="446462.Amir_0496"/>
<proteinExistence type="predicted"/>
<sequence length="283" mass="29940">MQVTGLRFRPLDYERHSQCETVRVAEVIEIDDPDDPRLDDFRDLSTADRRPDRPGGRGLVIAEGVVVVERLLASPYPVRAVLGVRRRVEALGELPAPAYVASADVMARVVGFHLNRGVLAAADRAPQPSLDELATGRRLAVLEGVGDHENLGALFRNAAALGIDGVVLGPGCSDPLYRRSVRVSMGHVLRVPFAAVDDWPGGLKLLQDKGFVVAALTPRVGSVELPDAGLRGRRVAVLLGSEGPGLTEEAIGAADVAVRIPMSPGVDSLNVATAAAVAFYAIA</sequence>
<evidence type="ECO:0000313" key="5">
    <source>
        <dbReference type="Proteomes" id="UP000002213"/>
    </source>
</evidence>
<dbReference type="EMBL" id="CP001630">
    <property type="protein sequence ID" value="ACU34463.1"/>
    <property type="molecule type" value="Genomic_DNA"/>
</dbReference>
<dbReference type="Gene3D" id="3.40.1280.10">
    <property type="match status" value="1"/>
</dbReference>
<keyword evidence="1 4" id="KW-0489">Methyltransferase</keyword>
<dbReference type="InterPro" id="IPR001537">
    <property type="entry name" value="SpoU_MeTrfase"/>
</dbReference>
<dbReference type="GO" id="GO:0006396">
    <property type="term" value="P:RNA processing"/>
    <property type="evidence" value="ECO:0007669"/>
    <property type="project" value="InterPro"/>
</dbReference>
<dbReference type="InterPro" id="IPR029026">
    <property type="entry name" value="tRNA_m1G_MTases_N"/>
</dbReference>
<organism evidence="4 5">
    <name type="scientific">Actinosynnema mirum (strain ATCC 29888 / DSM 43827 / JCM 3225 / NBRC 14064 / NCIMB 13271 / NRRL B-12336 / IMRU 3971 / 101)</name>
    <dbReference type="NCBI Taxonomy" id="446462"/>
    <lineage>
        <taxon>Bacteria</taxon>
        <taxon>Bacillati</taxon>
        <taxon>Actinomycetota</taxon>
        <taxon>Actinomycetes</taxon>
        <taxon>Pseudonocardiales</taxon>
        <taxon>Pseudonocardiaceae</taxon>
        <taxon>Actinosynnema</taxon>
    </lineage>
</organism>
<keyword evidence="5" id="KW-1185">Reference proteome</keyword>
<dbReference type="CDD" id="cd18095">
    <property type="entry name" value="SpoU-like_rRNA-MTase"/>
    <property type="match status" value="1"/>
</dbReference>
<dbReference type="HOGENOM" id="CLU_021322_3_3_11"/>
<dbReference type="InterPro" id="IPR029064">
    <property type="entry name" value="Ribosomal_eL30-like_sf"/>
</dbReference>
<gene>
    <name evidence="4" type="ordered locus">Amir_0496</name>
</gene>
<dbReference type="GO" id="GO:0008173">
    <property type="term" value="F:RNA methyltransferase activity"/>
    <property type="evidence" value="ECO:0007669"/>
    <property type="project" value="InterPro"/>
</dbReference>
<accession>C6WI12</accession>
<dbReference type="AlphaFoldDB" id="C6WI12"/>
<keyword evidence="2 4" id="KW-0808">Transferase</keyword>
<reference evidence="4 5" key="1">
    <citation type="journal article" date="2009" name="Stand. Genomic Sci.">
        <title>Complete genome sequence of Actinosynnema mirum type strain (101).</title>
        <authorList>
            <person name="Land M."/>
            <person name="Lapidus A."/>
            <person name="Mayilraj S."/>
            <person name="Chen F."/>
            <person name="Copeland A."/>
            <person name="Del Rio T.G."/>
            <person name="Nolan M."/>
            <person name="Lucas S."/>
            <person name="Tice H."/>
            <person name="Cheng J.F."/>
            <person name="Chertkov O."/>
            <person name="Bruce D."/>
            <person name="Goodwin L."/>
            <person name="Pitluck S."/>
            <person name="Rohde M."/>
            <person name="Goker M."/>
            <person name="Pati A."/>
            <person name="Ivanova N."/>
            <person name="Mavromatis K."/>
            <person name="Chen A."/>
            <person name="Palaniappan K."/>
            <person name="Hauser L."/>
            <person name="Chang Y.J."/>
            <person name="Jeffries C.C."/>
            <person name="Brettin T."/>
            <person name="Detter J.C."/>
            <person name="Han C."/>
            <person name="Chain P."/>
            <person name="Tindall B.J."/>
            <person name="Bristow J."/>
            <person name="Eisen J.A."/>
            <person name="Markowitz V."/>
            <person name="Hugenholtz P."/>
            <person name="Kyrpides N.C."/>
            <person name="Klenk H.P."/>
        </authorList>
    </citation>
    <scope>NUCLEOTIDE SEQUENCE [LARGE SCALE GENOMIC DNA]</scope>
    <source>
        <strain evidence="5">ATCC 29888 / DSM 43827 / JCM 3225 / NBRC 14064 / NCIMB 13271 / NRRL B-12336 / IMRU 3971 / 101</strain>
    </source>
</reference>
<dbReference type="KEGG" id="ami:Amir_0496"/>
<dbReference type="PANTHER" id="PTHR43191:SF12">
    <property type="entry name" value="RRNA METHYLASE"/>
    <property type="match status" value="1"/>
</dbReference>
<dbReference type="InterPro" id="IPR029028">
    <property type="entry name" value="Alpha/beta_knot_MTases"/>
</dbReference>
<dbReference type="Proteomes" id="UP000002213">
    <property type="component" value="Chromosome"/>
</dbReference>
<evidence type="ECO:0000313" key="4">
    <source>
        <dbReference type="EMBL" id="ACU34463.1"/>
    </source>
</evidence>
<dbReference type="eggNOG" id="COG0566">
    <property type="taxonomic scope" value="Bacteria"/>
</dbReference>
<dbReference type="GO" id="GO:0003723">
    <property type="term" value="F:RNA binding"/>
    <property type="evidence" value="ECO:0007669"/>
    <property type="project" value="InterPro"/>
</dbReference>
<dbReference type="GO" id="GO:0032259">
    <property type="term" value="P:methylation"/>
    <property type="evidence" value="ECO:0007669"/>
    <property type="project" value="UniProtKB-KW"/>
</dbReference>